<dbReference type="Proteomes" id="UP001218218">
    <property type="component" value="Unassembled WGS sequence"/>
</dbReference>
<feature type="compositionally biased region" description="Low complexity" evidence="1">
    <location>
        <begin position="233"/>
        <end position="242"/>
    </location>
</feature>
<sequence length="242" mass="26705">MTEYDSSPAAYHQFRRTQQRISNWADDTAQCAPQYKSPFIPRSDVQNNAFYNPSPSSSRSPTRRTSQGTSSRGYPSPQPGARAPRRGHTIAVDVVSPHDSISQVSGPSHRSGSGHRSRRTQSHSPHRHSSSTSRHRSHHRSPTTAYVTAPIPQYGGGGVQYVQAPYGQVVQYQVPQQQQPAAYVVNPRDGKVQVVYAQPAVQYPPVAQPTQEHHGGLLQRIFGSQSGKHGRSRSVSVPRSRR</sequence>
<evidence type="ECO:0000256" key="1">
    <source>
        <dbReference type="SAM" id="MobiDB-lite"/>
    </source>
</evidence>
<organism evidence="2 3">
    <name type="scientific">Mycena albidolilacea</name>
    <dbReference type="NCBI Taxonomy" id="1033008"/>
    <lineage>
        <taxon>Eukaryota</taxon>
        <taxon>Fungi</taxon>
        <taxon>Dikarya</taxon>
        <taxon>Basidiomycota</taxon>
        <taxon>Agaricomycotina</taxon>
        <taxon>Agaricomycetes</taxon>
        <taxon>Agaricomycetidae</taxon>
        <taxon>Agaricales</taxon>
        <taxon>Marasmiineae</taxon>
        <taxon>Mycenaceae</taxon>
        <taxon>Mycena</taxon>
    </lineage>
</organism>
<proteinExistence type="predicted"/>
<name>A0AAD6Z2X9_9AGAR</name>
<reference evidence="2" key="1">
    <citation type="submission" date="2023-03" db="EMBL/GenBank/DDBJ databases">
        <title>Massive genome expansion in bonnet fungi (Mycena s.s.) driven by repeated elements and novel gene families across ecological guilds.</title>
        <authorList>
            <consortium name="Lawrence Berkeley National Laboratory"/>
            <person name="Harder C.B."/>
            <person name="Miyauchi S."/>
            <person name="Viragh M."/>
            <person name="Kuo A."/>
            <person name="Thoen E."/>
            <person name="Andreopoulos B."/>
            <person name="Lu D."/>
            <person name="Skrede I."/>
            <person name="Drula E."/>
            <person name="Henrissat B."/>
            <person name="Morin E."/>
            <person name="Kohler A."/>
            <person name="Barry K."/>
            <person name="LaButti K."/>
            <person name="Morin E."/>
            <person name="Salamov A."/>
            <person name="Lipzen A."/>
            <person name="Mereny Z."/>
            <person name="Hegedus B."/>
            <person name="Baldrian P."/>
            <person name="Stursova M."/>
            <person name="Weitz H."/>
            <person name="Taylor A."/>
            <person name="Grigoriev I.V."/>
            <person name="Nagy L.G."/>
            <person name="Martin F."/>
            <person name="Kauserud H."/>
        </authorList>
    </citation>
    <scope>NUCLEOTIDE SEQUENCE</scope>
    <source>
        <strain evidence="2">CBHHK002</strain>
    </source>
</reference>
<gene>
    <name evidence="2" type="ORF">DFH08DRAFT_902915</name>
</gene>
<feature type="region of interest" description="Disordered" evidence="1">
    <location>
        <begin position="34"/>
        <end position="150"/>
    </location>
</feature>
<keyword evidence="3" id="KW-1185">Reference proteome</keyword>
<dbReference type="AlphaFoldDB" id="A0AAD6Z2X9"/>
<dbReference type="EMBL" id="JARIHO010000098">
    <property type="protein sequence ID" value="KAJ7304855.1"/>
    <property type="molecule type" value="Genomic_DNA"/>
</dbReference>
<evidence type="ECO:0000313" key="2">
    <source>
        <dbReference type="EMBL" id="KAJ7304855.1"/>
    </source>
</evidence>
<feature type="region of interest" description="Disordered" evidence="1">
    <location>
        <begin position="221"/>
        <end position="242"/>
    </location>
</feature>
<accession>A0AAD6Z2X9</accession>
<protein>
    <submittedName>
        <fullName evidence="2">Uncharacterized protein</fullName>
    </submittedName>
</protein>
<feature type="compositionally biased region" description="Basic residues" evidence="1">
    <location>
        <begin position="112"/>
        <end position="141"/>
    </location>
</feature>
<evidence type="ECO:0000313" key="3">
    <source>
        <dbReference type="Proteomes" id="UP001218218"/>
    </source>
</evidence>
<comment type="caution">
    <text evidence="2">The sequence shown here is derived from an EMBL/GenBank/DDBJ whole genome shotgun (WGS) entry which is preliminary data.</text>
</comment>
<feature type="compositionally biased region" description="Low complexity" evidence="1">
    <location>
        <begin position="53"/>
        <end position="72"/>
    </location>
</feature>